<protein>
    <submittedName>
        <fullName evidence="4">Putative S-layer protein</fullName>
    </submittedName>
</protein>
<dbReference type="EMBL" id="CP003630">
    <property type="protein sequence ID" value="AFZ17289.1"/>
    <property type="molecule type" value="Genomic_DNA"/>
</dbReference>
<keyword evidence="5" id="KW-1185">Reference proteome</keyword>
<evidence type="ECO:0000259" key="3">
    <source>
        <dbReference type="PROSITE" id="PS51272"/>
    </source>
</evidence>
<dbReference type="AlphaFoldDB" id="K9WC00"/>
<dbReference type="PANTHER" id="PTHR43308:SF1">
    <property type="entry name" value="OUTER MEMBRANE PROTEIN ALPHA"/>
    <property type="match status" value="1"/>
</dbReference>
<dbReference type="InterPro" id="IPR051465">
    <property type="entry name" value="Cell_Envelope_Struct_Comp"/>
</dbReference>
<name>K9WC00_9CYAN</name>
<dbReference type="eggNOG" id="COG3827">
    <property type="taxonomic scope" value="Bacteria"/>
</dbReference>
<dbReference type="GO" id="GO:0015288">
    <property type="term" value="F:porin activity"/>
    <property type="evidence" value="ECO:0007669"/>
    <property type="project" value="InterPro"/>
</dbReference>
<gene>
    <name evidence="4" type="ORF">Mic7113_1410</name>
</gene>
<comment type="similarity">
    <text evidence="1 2">Belongs to the OprB family.</text>
</comment>
<dbReference type="Proteomes" id="UP000010471">
    <property type="component" value="Chromosome"/>
</dbReference>
<dbReference type="PANTHER" id="PTHR43308">
    <property type="entry name" value="OUTER MEMBRANE PROTEIN ALPHA-RELATED"/>
    <property type="match status" value="1"/>
</dbReference>
<dbReference type="Gene3D" id="2.40.160.180">
    <property type="entry name" value="Carbohydrate-selective porin OprB"/>
    <property type="match status" value="1"/>
</dbReference>
<reference evidence="4 5" key="1">
    <citation type="submission" date="2012-06" db="EMBL/GenBank/DDBJ databases">
        <title>Finished chromosome of genome of Microcoleus sp. PCC 7113.</title>
        <authorList>
            <consortium name="US DOE Joint Genome Institute"/>
            <person name="Gugger M."/>
            <person name="Coursin T."/>
            <person name="Rippka R."/>
            <person name="Tandeau De Marsac N."/>
            <person name="Huntemann M."/>
            <person name="Wei C.-L."/>
            <person name="Han J."/>
            <person name="Detter J.C."/>
            <person name="Han C."/>
            <person name="Tapia R."/>
            <person name="Chen A."/>
            <person name="Kyrpides N."/>
            <person name="Mavromatis K."/>
            <person name="Markowitz V."/>
            <person name="Szeto E."/>
            <person name="Ivanova N."/>
            <person name="Pagani I."/>
            <person name="Pati A."/>
            <person name="Goodwin L."/>
            <person name="Nordberg H.P."/>
            <person name="Cantor M.N."/>
            <person name="Hua S.X."/>
            <person name="Woyke T."/>
            <person name="Kerfeld C.A."/>
        </authorList>
    </citation>
    <scope>NUCLEOTIDE SEQUENCE [LARGE SCALE GENOMIC DNA]</scope>
    <source>
        <strain evidence="4 5">PCC 7113</strain>
    </source>
</reference>
<evidence type="ECO:0000256" key="1">
    <source>
        <dbReference type="ARBA" id="ARBA00008769"/>
    </source>
</evidence>
<dbReference type="InterPro" id="IPR001119">
    <property type="entry name" value="SLH_dom"/>
</dbReference>
<evidence type="ECO:0000313" key="5">
    <source>
        <dbReference type="Proteomes" id="UP000010471"/>
    </source>
</evidence>
<dbReference type="PATRIC" id="fig|1173027.3.peg.1564"/>
<sequence length="647" mass="69756">MGVNRVKRSKISRNILLTSPAIFSGILLIFSSVVATAQETQSIAVSSDANTSISVTPVELLPSVSTAQVPENNSVATAALSIQQKEHVEQPFQQSFANTNSTDLPIETAQKSSEEQIEETGIPTGEIITPYSEVETSQNDPLDQVTNVSQLSDVRPTDWAYEALRSLVERYGCIAGYPDGTFRGNRAMTRYEFAAGLNACLQQVERLTQTGSQGLLTKADLETLQRLVDEFRSELTVLGTRVDTLEGRVAFLEDHQFSTTTKLVGEAIFGVADAFGDDIDGQVNTVLHDRVRLNFLTSFSGKDQLQIRLQAGNATPLLARAGVTLQDGSSGTQEGRFTYDGDANNNVFIDILRYRFPLGKTATVQILANNALHHYYADTVNPYLEGLAGGENAISRFAERNPIYRIGPFGAGAALAIKPSNNLRVDLGYISNTASNPGSDNGLFNGNYSGIAQVVLGNRFKIGFTYVHAYDDGSNTDGDGANRFALGGTGTAFANLNPAQLARVTNLPASVLSRPVVSNSYGIQTSLGFSPKFLINGWVGLTEARLIGLGDADIWNFAVGFVFPDLGKKGNIAAIVAGAEPTLRGLNVPGGTRNFNRDFAYHIEGFYKFKVNKNISITPGVIWLTSPNQNDSNSDAIIGTIRTTFIF</sequence>
<dbReference type="GO" id="GO:0008643">
    <property type="term" value="P:carbohydrate transport"/>
    <property type="evidence" value="ECO:0007669"/>
    <property type="project" value="InterPro"/>
</dbReference>
<dbReference type="InterPro" id="IPR007049">
    <property type="entry name" value="Carb-sel_porin_OprB"/>
</dbReference>
<dbReference type="Pfam" id="PF04966">
    <property type="entry name" value="OprB"/>
    <property type="match status" value="1"/>
</dbReference>
<dbReference type="PROSITE" id="PS51272">
    <property type="entry name" value="SLH"/>
    <property type="match status" value="1"/>
</dbReference>
<proteinExistence type="inferred from homology"/>
<dbReference type="GO" id="GO:0016020">
    <property type="term" value="C:membrane"/>
    <property type="evidence" value="ECO:0007669"/>
    <property type="project" value="InterPro"/>
</dbReference>
<dbReference type="InterPro" id="IPR047684">
    <property type="entry name" value="Por_som-like"/>
</dbReference>
<dbReference type="NCBIfam" id="NF033921">
    <property type="entry name" value="por_somb"/>
    <property type="match status" value="1"/>
</dbReference>
<dbReference type="Pfam" id="PF00395">
    <property type="entry name" value="SLH"/>
    <property type="match status" value="1"/>
</dbReference>
<accession>K9WC00</accession>
<dbReference type="STRING" id="1173027.Mic7113_1410"/>
<dbReference type="InterPro" id="IPR038673">
    <property type="entry name" value="OprB_sf"/>
</dbReference>
<evidence type="ECO:0000256" key="2">
    <source>
        <dbReference type="RuleBase" id="RU363072"/>
    </source>
</evidence>
<evidence type="ECO:0000313" key="4">
    <source>
        <dbReference type="EMBL" id="AFZ17289.1"/>
    </source>
</evidence>
<organism evidence="4 5">
    <name type="scientific">Allocoleopsis franciscana PCC 7113</name>
    <dbReference type="NCBI Taxonomy" id="1173027"/>
    <lineage>
        <taxon>Bacteria</taxon>
        <taxon>Bacillati</taxon>
        <taxon>Cyanobacteriota</taxon>
        <taxon>Cyanophyceae</taxon>
        <taxon>Coleofasciculales</taxon>
        <taxon>Coleofasciculaceae</taxon>
        <taxon>Allocoleopsis</taxon>
        <taxon>Allocoleopsis franciscana</taxon>
    </lineage>
</organism>
<dbReference type="HOGENOM" id="CLU_018575_1_0_3"/>
<dbReference type="KEGG" id="mic:Mic7113_1410"/>
<feature type="domain" description="SLH" evidence="3">
    <location>
        <begin position="147"/>
        <end position="211"/>
    </location>
</feature>